<feature type="active site" description="Nucleophile" evidence="4">
    <location>
        <position position="266"/>
    </location>
</feature>
<sequence>MEETPVTQPVPQKALKKKKRWQRVLWGSALVLLLLVGAASGFAYWIVRGSLPVMKGTLEIAGLEHPVSVWRDSNGVPHIEAHNEHDLYMAQGFVTAQDRLFQMDLSRRQASGQLSEVIGEQTLERDKFFRAFGLRRAAEASLAKYSAEAKNVLAWYAQGVNDYIKMAKDSGSLPVEFRILGYTPTDWGPVDSLAIGKYMAYDLGGHWQGQVFRYQLLQKVSKEMALELFPSYPEGGATIIQAARDNPVDLQATVAAAAIPDPFNGSNNWVISAQKSASGKPMLANDPHLGLSTPSIWYETHLQAPDLQVSGVIFAGVPGIIVGHNEHIAWGVTNVGPDVQDLYIEKRNPNNPNEFEYRGKWESAKLYHEQIKVKGAPPVDYPVAVTRHGPIISEFANDHQPDTALALRWTALDATTELEAVQRFGKAHNWDEFKEALTYFDAPAQNFVFASDDGTIAYRANGKIPIRKNGDSLLPVPGWTDEYEWTGYIPWDELPTTVNPPKGYISTANNKVIDDSYPYHISNSWAEPYRQTRIQQVLDSKQVLQIEDLQKLQFDRHNLLAEEFLPGLLSAVQKKGSLRPIDQEAFDLLKDWNKQDDPEQGGPLVFALWISQLEEVIFKPEVTDEMMKMFEDKAIVRDELLRKSLAGKKEPWIDTKGGIEAVALRSFQLAVDEAADRQGKKTAKWQWGKFHRVDFAHPLGAVKPLDLFFNAKAVPMGGSRATVGAAGWNNETGEVTHGGAWRTVIDLANPRKSFNVVGPGQSGHLLSRWYHDQVDEWTTGKYHETSMDPDVYRKDGYHLQLLPRG</sequence>
<evidence type="ECO:0000256" key="1">
    <source>
        <dbReference type="ARBA" id="ARBA00006586"/>
    </source>
</evidence>
<dbReference type="RefSeq" id="WP_136777033.1">
    <property type="nucleotide sequence ID" value="NZ_SUPK01000003.1"/>
</dbReference>
<evidence type="ECO:0000256" key="3">
    <source>
        <dbReference type="ARBA" id="ARBA00023145"/>
    </source>
</evidence>
<dbReference type="InterPro" id="IPR023343">
    <property type="entry name" value="Penicillin_amidase_dom1"/>
</dbReference>
<dbReference type="GO" id="GO:0046872">
    <property type="term" value="F:metal ion binding"/>
    <property type="evidence" value="ECO:0007669"/>
    <property type="project" value="UniProtKB-KW"/>
</dbReference>
<comment type="cofactor">
    <cofactor evidence="5">
        <name>Ca(2+)</name>
        <dbReference type="ChEBI" id="CHEBI:29108"/>
    </cofactor>
    <text evidence="5">Binds 1 Ca(2+) ion per dimer.</text>
</comment>
<dbReference type="PIRSF" id="PIRSF001227">
    <property type="entry name" value="Pen_acylase"/>
    <property type="match status" value="1"/>
</dbReference>
<dbReference type="CDD" id="cd03747">
    <property type="entry name" value="Ntn_PGA_like"/>
    <property type="match status" value="1"/>
</dbReference>
<keyword evidence="8" id="KW-1185">Reference proteome</keyword>
<dbReference type="SUPFAM" id="SSF56235">
    <property type="entry name" value="N-terminal nucleophile aminohydrolases (Ntn hydrolases)"/>
    <property type="match status" value="1"/>
</dbReference>
<dbReference type="Pfam" id="PF01804">
    <property type="entry name" value="Penicil_amidase"/>
    <property type="match status" value="1"/>
</dbReference>
<dbReference type="InterPro" id="IPR043146">
    <property type="entry name" value="Penicillin_amidase_N_B-knob"/>
</dbReference>
<dbReference type="Gene3D" id="3.60.20.10">
    <property type="entry name" value="Glutamine Phosphoribosylpyrophosphate, subunit 1, domain 1"/>
    <property type="match status" value="1"/>
</dbReference>
<keyword evidence="3" id="KW-0865">Zymogen</keyword>
<feature type="binding site" evidence="5">
    <location>
        <position position="341"/>
    </location>
    <ligand>
        <name>Ca(2+)</name>
        <dbReference type="ChEBI" id="CHEBI:29108"/>
    </ligand>
</feature>
<keyword evidence="6" id="KW-1133">Transmembrane helix</keyword>
<evidence type="ECO:0000256" key="2">
    <source>
        <dbReference type="ARBA" id="ARBA00022801"/>
    </source>
</evidence>
<protein>
    <submittedName>
        <fullName evidence="7">Penicillin acylase family protein</fullName>
    </submittedName>
</protein>
<keyword evidence="2" id="KW-0378">Hydrolase</keyword>
<dbReference type="PANTHER" id="PTHR34218">
    <property type="entry name" value="PEPTIDASE S45 PENICILLIN AMIDASE"/>
    <property type="match status" value="1"/>
</dbReference>
<dbReference type="Gene3D" id="1.10.1400.10">
    <property type="match status" value="1"/>
</dbReference>
<dbReference type="InterPro" id="IPR029055">
    <property type="entry name" value="Ntn_hydrolases_N"/>
</dbReference>
<comment type="caution">
    <text evidence="7">The sequence shown here is derived from an EMBL/GenBank/DDBJ whole genome shotgun (WGS) entry which is preliminary data.</text>
</comment>
<comment type="similarity">
    <text evidence="1">Belongs to the peptidase S45 family.</text>
</comment>
<dbReference type="InterPro" id="IPR043147">
    <property type="entry name" value="Penicillin_amidase_A-knob"/>
</dbReference>
<feature type="binding site" evidence="5">
    <location>
        <position position="338"/>
    </location>
    <ligand>
        <name>Ca(2+)</name>
        <dbReference type="ChEBI" id="CHEBI:29108"/>
    </ligand>
</feature>
<dbReference type="EMBL" id="SUPK01000003">
    <property type="protein sequence ID" value="TJY42614.1"/>
    <property type="molecule type" value="Genomic_DNA"/>
</dbReference>
<organism evidence="7 8">
    <name type="scientific">Cohnella pontilimi</name>
    <dbReference type="NCBI Taxonomy" id="2564100"/>
    <lineage>
        <taxon>Bacteria</taxon>
        <taxon>Bacillati</taxon>
        <taxon>Bacillota</taxon>
        <taxon>Bacilli</taxon>
        <taxon>Bacillales</taxon>
        <taxon>Paenibacillaceae</taxon>
        <taxon>Cohnella</taxon>
    </lineage>
</organism>
<keyword evidence="6" id="KW-0472">Membrane</keyword>
<dbReference type="InterPro" id="IPR002692">
    <property type="entry name" value="S45"/>
</dbReference>
<name>A0A4U0FEA1_9BACL</name>
<evidence type="ECO:0000256" key="4">
    <source>
        <dbReference type="PIRSR" id="PIRSR001227-1"/>
    </source>
</evidence>
<keyword evidence="5" id="KW-0106">Calcium</keyword>
<keyword evidence="5" id="KW-0479">Metal-binding</keyword>
<reference evidence="7 8" key="1">
    <citation type="submission" date="2019-04" db="EMBL/GenBank/DDBJ databases">
        <title>Cohnella sp. nov., isolated from soil.</title>
        <authorList>
            <person name="Kim W."/>
        </authorList>
    </citation>
    <scope>NUCLEOTIDE SEQUENCE [LARGE SCALE GENOMIC DNA]</scope>
    <source>
        <strain evidence="7 8">CAU 1483</strain>
    </source>
</reference>
<evidence type="ECO:0000313" key="8">
    <source>
        <dbReference type="Proteomes" id="UP000309673"/>
    </source>
</evidence>
<dbReference type="Gene3D" id="1.10.439.10">
    <property type="entry name" value="Penicillin Amidohydrolase, domain 1"/>
    <property type="match status" value="1"/>
</dbReference>
<dbReference type="GO" id="GO:0016811">
    <property type="term" value="F:hydrolase activity, acting on carbon-nitrogen (but not peptide) bonds, in linear amides"/>
    <property type="evidence" value="ECO:0007669"/>
    <property type="project" value="InterPro"/>
</dbReference>
<dbReference type="InterPro" id="IPR014395">
    <property type="entry name" value="Pen/GL7ACA/AHL_acylase"/>
</dbReference>
<dbReference type="Gene3D" id="2.30.120.10">
    <property type="match status" value="1"/>
</dbReference>
<evidence type="ECO:0000256" key="5">
    <source>
        <dbReference type="PIRSR" id="PIRSR001227-2"/>
    </source>
</evidence>
<dbReference type="PANTHER" id="PTHR34218:SF4">
    <property type="entry name" value="ACYL-HOMOSERINE LACTONE ACYLASE QUIP"/>
    <property type="match status" value="1"/>
</dbReference>
<feature type="transmembrane region" description="Helical" evidence="6">
    <location>
        <begin position="24"/>
        <end position="47"/>
    </location>
</feature>
<accession>A0A4U0FEA1</accession>
<gene>
    <name evidence="7" type="ORF">E5161_07100</name>
</gene>
<dbReference type="OrthoDB" id="9759796at2"/>
<dbReference type="Proteomes" id="UP000309673">
    <property type="component" value="Unassembled WGS sequence"/>
</dbReference>
<dbReference type="AlphaFoldDB" id="A0A4U0FEA1"/>
<proteinExistence type="inferred from homology"/>
<evidence type="ECO:0000313" key="7">
    <source>
        <dbReference type="EMBL" id="TJY42614.1"/>
    </source>
</evidence>
<dbReference type="GO" id="GO:0017000">
    <property type="term" value="P:antibiotic biosynthetic process"/>
    <property type="evidence" value="ECO:0007669"/>
    <property type="project" value="InterPro"/>
</dbReference>
<keyword evidence="6" id="KW-0812">Transmembrane</keyword>
<evidence type="ECO:0000256" key="6">
    <source>
        <dbReference type="SAM" id="Phobius"/>
    </source>
</evidence>